<organism evidence="5 6">
    <name type="scientific">Adineta steineri</name>
    <dbReference type="NCBI Taxonomy" id="433720"/>
    <lineage>
        <taxon>Eukaryota</taxon>
        <taxon>Metazoa</taxon>
        <taxon>Spiralia</taxon>
        <taxon>Gnathifera</taxon>
        <taxon>Rotifera</taxon>
        <taxon>Eurotatoria</taxon>
        <taxon>Bdelloidea</taxon>
        <taxon>Adinetida</taxon>
        <taxon>Adinetidae</taxon>
        <taxon>Adineta</taxon>
    </lineage>
</organism>
<dbReference type="SUPFAM" id="SSF56399">
    <property type="entry name" value="ADP-ribosylation"/>
    <property type="match status" value="2"/>
</dbReference>
<dbReference type="AlphaFoldDB" id="A0A813WJB7"/>
<evidence type="ECO:0000256" key="1">
    <source>
        <dbReference type="RuleBase" id="RU362114"/>
    </source>
</evidence>
<evidence type="ECO:0000313" key="5">
    <source>
        <dbReference type="EMBL" id="CAF0856736.1"/>
    </source>
</evidence>
<feature type="coiled-coil region" evidence="2">
    <location>
        <begin position="111"/>
        <end position="138"/>
    </location>
</feature>
<reference evidence="5" key="1">
    <citation type="submission" date="2021-02" db="EMBL/GenBank/DDBJ databases">
        <authorList>
            <person name="Nowell W R."/>
        </authorList>
    </citation>
    <scope>NUCLEOTIDE SEQUENCE</scope>
</reference>
<keyword evidence="2" id="KW-0175">Coiled coil</keyword>
<gene>
    <name evidence="5" type="ORF">VCS650_LOCUS6971</name>
</gene>
<keyword evidence="1" id="KW-0328">Glycosyltransferase</keyword>
<dbReference type="PANTHER" id="PTHR45740">
    <property type="entry name" value="POLY [ADP-RIBOSE] POLYMERASE"/>
    <property type="match status" value="1"/>
</dbReference>
<feature type="domain" description="PARP catalytic" evidence="4">
    <location>
        <begin position="177"/>
        <end position="481"/>
    </location>
</feature>
<dbReference type="InterPro" id="IPR012317">
    <property type="entry name" value="Poly(ADP-ribose)pol_cat_dom"/>
</dbReference>
<feature type="compositionally biased region" description="Basic and acidic residues" evidence="3">
    <location>
        <begin position="66"/>
        <end position="83"/>
    </location>
</feature>
<evidence type="ECO:0000256" key="3">
    <source>
        <dbReference type="SAM" id="MobiDB-lite"/>
    </source>
</evidence>
<dbReference type="GO" id="GO:0003950">
    <property type="term" value="F:NAD+ poly-ADP-ribosyltransferase activity"/>
    <property type="evidence" value="ECO:0007669"/>
    <property type="project" value="UniProtKB-UniRule"/>
</dbReference>
<dbReference type="Pfam" id="PF00644">
    <property type="entry name" value="PARP"/>
    <property type="match status" value="2"/>
</dbReference>
<dbReference type="Proteomes" id="UP000663891">
    <property type="component" value="Unassembled WGS sequence"/>
</dbReference>
<name>A0A813WJB7_9BILA</name>
<dbReference type="EMBL" id="CAJNON010000043">
    <property type="protein sequence ID" value="CAF0856736.1"/>
    <property type="molecule type" value="Genomic_DNA"/>
</dbReference>
<dbReference type="EC" id="2.4.2.-" evidence="1"/>
<protein>
    <recommendedName>
        <fullName evidence="1">Poly [ADP-ribose] polymerase</fullName>
        <shortName evidence="1">PARP</shortName>
        <ecNumber evidence="1">2.4.2.-</ecNumber>
    </recommendedName>
</protein>
<evidence type="ECO:0000256" key="2">
    <source>
        <dbReference type="SAM" id="Coils"/>
    </source>
</evidence>
<dbReference type="InterPro" id="IPR051712">
    <property type="entry name" value="ARTD-AVP"/>
</dbReference>
<comment type="caution">
    <text evidence="5">The sequence shown here is derived from an EMBL/GenBank/DDBJ whole genome shotgun (WGS) entry which is preliminary data.</text>
</comment>
<keyword evidence="1" id="KW-0808">Transferase</keyword>
<dbReference type="PANTHER" id="PTHR45740:SF2">
    <property type="entry name" value="POLY [ADP-RIBOSE] POLYMERASE"/>
    <property type="match status" value="1"/>
</dbReference>
<proteinExistence type="predicted"/>
<dbReference type="GO" id="GO:1990404">
    <property type="term" value="F:NAD+-protein mono-ADP-ribosyltransferase activity"/>
    <property type="evidence" value="ECO:0007669"/>
    <property type="project" value="TreeGrafter"/>
</dbReference>
<keyword evidence="1" id="KW-0520">NAD</keyword>
<dbReference type="OrthoDB" id="411019at2759"/>
<evidence type="ECO:0000259" key="4">
    <source>
        <dbReference type="PROSITE" id="PS51059"/>
    </source>
</evidence>
<dbReference type="Gene3D" id="3.90.228.10">
    <property type="match status" value="2"/>
</dbReference>
<sequence length="505" mass="58613">MTETCLNFFPHHWKPSICRDCAKMKDEHVIVHIPQIIDKSSSEILSPSRQTTNDNHRNHTIVISQHESDHHSDIHTHLLDDKKKKQISKSTDKLKRKKKRDQRKDDEYRFIELVEKQVQELIVQLDLKNEEIKKLRLDQTKMVRYHETLEKALVDELEYRERRELERQHILTIPRRTPSYWGSNAFSESYREILISNKSKEFDIINGLVNSTISKHGNRYGRINGQDPTAFAVKQIRRIQNIRLWHEYCYQKDSIINKNNDQIADCGGSIYLEVNPVLMPLLDKNANEYWLFHGCDQTHIPDLLHIGYDPRISNSLGIFGGGFYLAENSSKSNQYIPCPGCGIFGGGFYLAENSSKSNQYIPCPGCGGNNRFSHDECSCPSQSDFVFSIILYRVVLGDVHIAFKYDKVKYCGGAMQNGRQINIRRPPKKANGHDVFDSVMGESIENGGNYLQHREFVIYDRGQAYPEYVIDFQRSTDDTKSAIDIKRLQKKCQHFLKHTFRSVPE</sequence>
<feature type="region of interest" description="Disordered" evidence="3">
    <location>
        <begin position="65"/>
        <end position="100"/>
    </location>
</feature>
<accession>A0A813WJB7</accession>
<evidence type="ECO:0000313" key="6">
    <source>
        <dbReference type="Proteomes" id="UP000663891"/>
    </source>
</evidence>
<dbReference type="PROSITE" id="PS51059">
    <property type="entry name" value="PARP_CATALYTIC"/>
    <property type="match status" value="1"/>
</dbReference>
<dbReference type="GO" id="GO:0005634">
    <property type="term" value="C:nucleus"/>
    <property type="evidence" value="ECO:0007669"/>
    <property type="project" value="TreeGrafter"/>
</dbReference>